<dbReference type="SUPFAM" id="SSF57625">
    <property type="entry name" value="Invertebrate chitin-binding proteins"/>
    <property type="match status" value="1"/>
</dbReference>
<dbReference type="InterPro" id="IPR052976">
    <property type="entry name" value="Scoloptoxin-like"/>
</dbReference>
<feature type="chain" id="PRO_5035226546" evidence="1">
    <location>
        <begin position="18"/>
        <end position="234"/>
    </location>
</feature>
<evidence type="ECO:0000313" key="3">
    <source>
        <dbReference type="EMBL" id="KAG7164977.1"/>
    </source>
</evidence>
<name>A0A8J5MVJ5_HOMAM</name>
<dbReference type="Proteomes" id="UP000747542">
    <property type="component" value="Unassembled WGS sequence"/>
</dbReference>
<keyword evidence="1" id="KW-0732">Signal</keyword>
<dbReference type="InterPro" id="IPR036508">
    <property type="entry name" value="Chitin-bd_dom_sf"/>
</dbReference>
<dbReference type="PROSITE" id="PS50940">
    <property type="entry name" value="CHIT_BIND_II"/>
    <property type="match status" value="1"/>
</dbReference>
<protein>
    <submittedName>
        <fullName evidence="3">U-scoloptoxin(01)-Er1a-like 3</fullName>
    </submittedName>
</protein>
<feature type="domain" description="Chitin-binding type-2" evidence="2">
    <location>
        <begin position="115"/>
        <end position="170"/>
    </location>
</feature>
<feature type="signal peptide" evidence="1">
    <location>
        <begin position="1"/>
        <end position="17"/>
    </location>
</feature>
<sequence>MSFPLSLLCFSLELVLNISTVKKEYQKKTLIFSVSYFGESLVMGVAVRSLVFLGLIAACLAQQQSYGLPTNDLSGNGNSIDYGAYNNRNSNGNGNGNGIDTNGGYSNGNGDDGNWFVCVAYVTVTITQSQLVFHICQDGGRIDSFLCPNGTIFNQQFFVCDWWYNFNCSNAEQFYDLNALIGVFNEDNSGNGVRTGMATPANMPPNWQSAVCHINFGDIGYISAAPSLDYVIMI</sequence>
<dbReference type="GO" id="GO:0008061">
    <property type="term" value="F:chitin binding"/>
    <property type="evidence" value="ECO:0007669"/>
    <property type="project" value="InterPro"/>
</dbReference>
<evidence type="ECO:0000259" key="2">
    <source>
        <dbReference type="PROSITE" id="PS50940"/>
    </source>
</evidence>
<reference evidence="3" key="1">
    <citation type="journal article" date="2021" name="Sci. Adv.">
        <title>The American lobster genome reveals insights on longevity, neural, and immune adaptations.</title>
        <authorList>
            <person name="Polinski J.M."/>
            <person name="Zimin A.V."/>
            <person name="Clark K.F."/>
            <person name="Kohn A.B."/>
            <person name="Sadowski N."/>
            <person name="Timp W."/>
            <person name="Ptitsyn A."/>
            <person name="Khanna P."/>
            <person name="Romanova D.Y."/>
            <person name="Williams P."/>
            <person name="Greenwood S.J."/>
            <person name="Moroz L.L."/>
            <person name="Walt D.R."/>
            <person name="Bodnar A.G."/>
        </authorList>
    </citation>
    <scope>NUCLEOTIDE SEQUENCE</scope>
    <source>
        <strain evidence="3">GMGI-L3</strain>
    </source>
</reference>
<dbReference type="InterPro" id="IPR002557">
    <property type="entry name" value="Chitin-bd_dom"/>
</dbReference>
<dbReference type="GO" id="GO:0005576">
    <property type="term" value="C:extracellular region"/>
    <property type="evidence" value="ECO:0007669"/>
    <property type="project" value="InterPro"/>
</dbReference>
<dbReference type="Pfam" id="PF01607">
    <property type="entry name" value="CBM_14"/>
    <property type="match status" value="1"/>
</dbReference>
<dbReference type="AlphaFoldDB" id="A0A8J5MVJ5"/>
<keyword evidence="4" id="KW-1185">Reference proteome</keyword>
<dbReference type="Gene3D" id="2.170.140.10">
    <property type="entry name" value="Chitin binding domain"/>
    <property type="match status" value="1"/>
</dbReference>
<dbReference type="PANTHER" id="PTHR22933">
    <property type="entry name" value="FI18007P1-RELATED"/>
    <property type="match status" value="1"/>
</dbReference>
<dbReference type="EMBL" id="JAHLQT010024847">
    <property type="protein sequence ID" value="KAG7164977.1"/>
    <property type="molecule type" value="Genomic_DNA"/>
</dbReference>
<proteinExistence type="predicted"/>
<gene>
    <name evidence="3" type="ORF">Hamer_G004713</name>
</gene>
<organism evidence="3 4">
    <name type="scientific">Homarus americanus</name>
    <name type="common">American lobster</name>
    <dbReference type="NCBI Taxonomy" id="6706"/>
    <lineage>
        <taxon>Eukaryota</taxon>
        <taxon>Metazoa</taxon>
        <taxon>Ecdysozoa</taxon>
        <taxon>Arthropoda</taxon>
        <taxon>Crustacea</taxon>
        <taxon>Multicrustacea</taxon>
        <taxon>Malacostraca</taxon>
        <taxon>Eumalacostraca</taxon>
        <taxon>Eucarida</taxon>
        <taxon>Decapoda</taxon>
        <taxon>Pleocyemata</taxon>
        <taxon>Astacidea</taxon>
        <taxon>Nephropoidea</taxon>
        <taxon>Nephropidae</taxon>
        <taxon>Homarus</taxon>
    </lineage>
</organism>
<evidence type="ECO:0000256" key="1">
    <source>
        <dbReference type="SAM" id="SignalP"/>
    </source>
</evidence>
<dbReference type="PANTHER" id="PTHR22933:SF43">
    <property type="entry name" value="LP10131P"/>
    <property type="match status" value="1"/>
</dbReference>
<accession>A0A8J5MVJ5</accession>
<comment type="caution">
    <text evidence="3">The sequence shown here is derived from an EMBL/GenBank/DDBJ whole genome shotgun (WGS) entry which is preliminary data.</text>
</comment>
<evidence type="ECO:0000313" key="4">
    <source>
        <dbReference type="Proteomes" id="UP000747542"/>
    </source>
</evidence>